<reference evidence="1 2" key="1">
    <citation type="journal article" date="2016" name="Sci. Rep.">
        <title>The Dendrobium catenatum Lindl. genome sequence provides insights into polysaccharide synthase, floral development and adaptive evolution.</title>
        <authorList>
            <person name="Zhang G.Q."/>
            <person name="Xu Q."/>
            <person name="Bian C."/>
            <person name="Tsai W.C."/>
            <person name="Yeh C.M."/>
            <person name="Liu K.W."/>
            <person name="Yoshida K."/>
            <person name="Zhang L.S."/>
            <person name="Chang S.B."/>
            <person name="Chen F."/>
            <person name="Shi Y."/>
            <person name="Su Y.Y."/>
            <person name="Zhang Y.Q."/>
            <person name="Chen L.J."/>
            <person name="Yin Y."/>
            <person name="Lin M."/>
            <person name="Huang H."/>
            <person name="Deng H."/>
            <person name="Wang Z.W."/>
            <person name="Zhu S.L."/>
            <person name="Zhao X."/>
            <person name="Deng C."/>
            <person name="Niu S.C."/>
            <person name="Huang J."/>
            <person name="Wang M."/>
            <person name="Liu G.H."/>
            <person name="Yang H.J."/>
            <person name="Xiao X.J."/>
            <person name="Hsiao Y.Y."/>
            <person name="Wu W.L."/>
            <person name="Chen Y.Y."/>
            <person name="Mitsuda N."/>
            <person name="Ohme-Takagi M."/>
            <person name="Luo Y.B."/>
            <person name="Van de Peer Y."/>
            <person name="Liu Z.J."/>
        </authorList>
    </citation>
    <scope>NUCLEOTIDE SEQUENCE [LARGE SCALE GENOMIC DNA]</scope>
    <source>
        <tissue evidence="1">The whole plant</tissue>
    </source>
</reference>
<name>A0A2I0WUH4_9ASPA</name>
<dbReference type="AlphaFoldDB" id="A0A2I0WUH4"/>
<evidence type="ECO:0000313" key="1">
    <source>
        <dbReference type="EMBL" id="PKU79315.1"/>
    </source>
</evidence>
<proteinExistence type="predicted"/>
<dbReference type="EMBL" id="KZ502442">
    <property type="protein sequence ID" value="PKU79315.1"/>
    <property type="molecule type" value="Genomic_DNA"/>
</dbReference>
<keyword evidence="2" id="KW-1185">Reference proteome</keyword>
<reference evidence="1 2" key="2">
    <citation type="journal article" date="2017" name="Nature">
        <title>The Apostasia genome and the evolution of orchids.</title>
        <authorList>
            <person name="Zhang G.Q."/>
            <person name="Liu K.W."/>
            <person name="Li Z."/>
            <person name="Lohaus R."/>
            <person name="Hsiao Y.Y."/>
            <person name="Niu S.C."/>
            <person name="Wang J.Y."/>
            <person name="Lin Y.C."/>
            <person name="Xu Q."/>
            <person name="Chen L.J."/>
            <person name="Yoshida K."/>
            <person name="Fujiwara S."/>
            <person name="Wang Z.W."/>
            <person name="Zhang Y.Q."/>
            <person name="Mitsuda N."/>
            <person name="Wang M."/>
            <person name="Liu G.H."/>
            <person name="Pecoraro L."/>
            <person name="Huang H.X."/>
            <person name="Xiao X.J."/>
            <person name="Lin M."/>
            <person name="Wu X.Y."/>
            <person name="Wu W.L."/>
            <person name="Chen Y.Y."/>
            <person name="Chang S.B."/>
            <person name="Sakamoto S."/>
            <person name="Ohme-Takagi M."/>
            <person name="Yagi M."/>
            <person name="Zeng S.J."/>
            <person name="Shen C.Y."/>
            <person name="Yeh C.M."/>
            <person name="Luo Y.B."/>
            <person name="Tsai W.C."/>
            <person name="Van de Peer Y."/>
            <person name="Liu Z.J."/>
        </authorList>
    </citation>
    <scope>NUCLEOTIDE SEQUENCE [LARGE SCALE GENOMIC DNA]</scope>
    <source>
        <tissue evidence="1">The whole plant</tissue>
    </source>
</reference>
<evidence type="ECO:0000313" key="2">
    <source>
        <dbReference type="Proteomes" id="UP000233837"/>
    </source>
</evidence>
<protein>
    <submittedName>
        <fullName evidence="1">Uncharacterized protein</fullName>
    </submittedName>
</protein>
<dbReference type="Proteomes" id="UP000233837">
    <property type="component" value="Unassembled WGS sequence"/>
</dbReference>
<organism evidence="1 2">
    <name type="scientific">Dendrobium catenatum</name>
    <dbReference type="NCBI Taxonomy" id="906689"/>
    <lineage>
        <taxon>Eukaryota</taxon>
        <taxon>Viridiplantae</taxon>
        <taxon>Streptophyta</taxon>
        <taxon>Embryophyta</taxon>
        <taxon>Tracheophyta</taxon>
        <taxon>Spermatophyta</taxon>
        <taxon>Magnoliopsida</taxon>
        <taxon>Liliopsida</taxon>
        <taxon>Asparagales</taxon>
        <taxon>Orchidaceae</taxon>
        <taxon>Epidendroideae</taxon>
        <taxon>Malaxideae</taxon>
        <taxon>Dendrobiinae</taxon>
        <taxon>Dendrobium</taxon>
    </lineage>
</organism>
<sequence length="59" mass="6918">MKLHRRFMYYDLKNTALLIFVHGSHCQLSYLLFALGGASLNRLVLALGDETCSYYWHCY</sequence>
<accession>A0A2I0WUH4</accession>
<gene>
    <name evidence="1" type="ORF">MA16_Dca000660</name>
</gene>